<evidence type="ECO:0000313" key="1">
    <source>
        <dbReference type="EMBL" id="NGP19166.1"/>
    </source>
</evidence>
<dbReference type="NCBIfam" id="TIGR04474">
    <property type="entry name" value="tcm_partner"/>
    <property type="match status" value="1"/>
</dbReference>
<protein>
    <submittedName>
        <fullName evidence="1">Three-Cys-motif partner protein TcmP</fullName>
    </submittedName>
</protein>
<evidence type="ECO:0000313" key="2">
    <source>
        <dbReference type="Proteomes" id="UP000474802"/>
    </source>
</evidence>
<keyword evidence="2" id="KW-1185">Reference proteome</keyword>
<reference evidence="1 2" key="1">
    <citation type="submission" date="2020-02" db="EMBL/GenBank/DDBJ databases">
        <authorList>
            <person name="Khan S.A."/>
            <person name="Jeon C.O."/>
            <person name="Chun B.H."/>
        </authorList>
    </citation>
    <scope>NUCLEOTIDE SEQUENCE [LARGE SCALE GENOMIC DNA]</scope>
    <source>
        <strain evidence="1 2">H239</strain>
    </source>
</reference>
<gene>
    <name evidence="1" type="primary">tcmP</name>
    <name evidence="1" type="ORF">G5575_17335</name>
</gene>
<proteinExistence type="predicted"/>
<dbReference type="EMBL" id="JAALFG010000004">
    <property type="protein sequence ID" value="NGP19166.1"/>
    <property type="molecule type" value="Genomic_DNA"/>
</dbReference>
<comment type="caution">
    <text evidence="1">The sequence shown here is derived from an EMBL/GenBank/DDBJ whole genome shotgun (WGS) entry which is preliminary data.</text>
</comment>
<dbReference type="AlphaFoldDB" id="A0A6M1SRJ2"/>
<reference evidence="1 2" key="2">
    <citation type="submission" date="2020-03" db="EMBL/GenBank/DDBJ databases">
        <title>Devosia chinhatensis sp. nov., isolated from a hexachlorocyclohexane (HCH) dump site in India.</title>
        <authorList>
            <person name="Kumar M."/>
            <person name="Lal R."/>
        </authorList>
    </citation>
    <scope>NUCLEOTIDE SEQUENCE [LARGE SCALE GENOMIC DNA]</scope>
    <source>
        <strain evidence="1 2">H239</strain>
    </source>
</reference>
<accession>A0A6M1SRJ2</accession>
<organism evidence="1 2">
    <name type="scientific">Devosia aurantiaca</name>
    <dbReference type="NCBI Taxonomy" id="2714858"/>
    <lineage>
        <taxon>Bacteria</taxon>
        <taxon>Pseudomonadati</taxon>
        <taxon>Pseudomonadota</taxon>
        <taxon>Alphaproteobacteria</taxon>
        <taxon>Hyphomicrobiales</taxon>
        <taxon>Devosiaceae</taxon>
        <taxon>Devosia</taxon>
    </lineage>
</organism>
<sequence>MNQKPPTKHVFGGPWTEVKLDAVQYYLECYAKALTWAEMDIWYIDAFAGTGDREATREIGGLFENLPIETITETLAGSARRALQVDPPFGHFVFIENHPERCAALEALQQETTRPVSVIRGRLTLCLRGWSANSLGFAKTSHEAGAWSF</sequence>
<name>A0A6M1SRJ2_9HYPH</name>
<dbReference type="Proteomes" id="UP000474802">
    <property type="component" value="Unassembled WGS sequence"/>
</dbReference>
<dbReference type="InterPro" id="IPR031009">
    <property type="entry name" value="Tcm_partner"/>
</dbReference>